<organism evidence="1 2">
    <name type="scientific">Vibrio splendidus</name>
    <dbReference type="NCBI Taxonomy" id="29497"/>
    <lineage>
        <taxon>Bacteria</taxon>
        <taxon>Pseudomonadati</taxon>
        <taxon>Pseudomonadota</taxon>
        <taxon>Gammaproteobacteria</taxon>
        <taxon>Vibrionales</taxon>
        <taxon>Vibrionaceae</taxon>
        <taxon>Vibrio</taxon>
    </lineage>
</organism>
<comment type="caution">
    <text evidence="1">The sequence shown here is derived from an EMBL/GenBank/DDBJ whole genome shotgun (WGS) entry which is preliminary data.</text>
</comment>
<dbReference type="EMBL" id="PIFK01000003">
    <property type="protein sequence ID" value="PTP39390.1"/>
    <property type="molecule type" value="Genomic_DNA"/>
</dbReference>
<dbReference type="AlphaFoldDB" id="A0A2T5F0Y3"/>
<proteinExistence type="predicted"/>
<accession>A0A2T5F0Y3</accession>
<dbReference type="Proteomes" id="UP000244197">
    <property type="component" value="Unassembled WGS sequence"/>
</dbReference>
<name>A0A2T5F0Y3_VIBSP</name>
<gene>
    <name evidence="1" type="ORF">CWO07_02145</name>
</gene>
<reference evidence="1 2" key="1">
    <citation type="submission" date="2017-11" db="EMBL/GenBank/DDBJ databases">
        <title>Population delineation of vibrios coincides with oyster pathogenicity.</title>
        <authorList>
            <person name="Bruto M."/>
            <person name="Labreuche Y."/>
            <person name="James A."/>
            <person name="Piel D."/>
            <person name="Chenivesse S."/>
            <person name="Petton B."/>
            <person name="Polz M.F."/>
            <person name="Le Roux F."/>
        </authorList>
    </citation>
    <scope>NUCLEOTIDE SEQUENCE [LARGE SCALE GENOMIC DNA]</scope>
    <source>
        <strain evidence="1 2">FF_144</strain>
    </source>
</reference>
<sequence>MNYELIRKNHNRIIRFAFSAMKSKGYIHKAIAKKTELREADISESINGLSNHSIDKCLKIMCICNSSFGGAFVFDEQMRMFKVATTDFNKSFTFEEMIDTIKKKELR</sequence>
<protein>
    <submittedName>
        <fullName evidence="1">Uncharacterized protein</fullName>
    </submittedName>
</protein>
<evidence type="ECO:0000313" key="2">
    <source>
        <dbReference type="Proteomes" id="UP000244197"/>
    </source>
</evidence>
<dbReference type="RefSeq" id="WP_108187186.1">
    <property type="nucleotide sequence ID" value="NZ_PIFK01000003.1"/>
</dbReference>
<evidence type="ECO:0000313" key="1">
    <source>
        <dbReference type="EMBL" id="PTP39390.1"/>
    </source>
</evidence>